<dbReference type="InterPro" id="IPR000120">
    <property type="entry name" value="Amidase"/>
</dbReference>
<dbReference type="PROSITE" id="PS51318">
    <property type="entry name" value="TAT"/>
    <property type="match status" value="1"/>
</dbReference>
<dbReference type="EMBL" id="JAAGOX010000053">
    <property type="protein sequence ID" value="NDW47083.1"/>
    <property type="molecule type" value="Genomic_DNA"/>
</dbReference>
<protein>
    <recommendedName>
        <fullName evidence="2">Amidase domain-containing protein</fullName>
    </recommendedName>
</protein>
<comment type="similarity">
    <text evidence="1">Belongs to the amidase family.</text>
</comment>
<sequence length="498" mass="52817">MISRRHFLGSTAAALAVPLSGARVAEAQGDLRNLMMRTDGLGLAQMVKAGEVSPLELAETAIDAALALDGNLNALTTPMYEQALARAAVMRPQGPFAGVPFAVKDNLDVAGQYTTHGSRVYQDNYQHYSAPLALALEAAGFNLIGKTNMPEVGAIPTTEGQLLGPCRNPWNPDHSTGGSSGGSAAVVAAGIVPVAHASDGGGSIRIPAASCGVFGLKPSRRRMVWGSSDQTTYAVDNCISRSVRDSAMLFALGQDRSPTAPFAPLPFVSGPSSNRLTIGFDLRNYYGNLPDPDVQRAIEQMAQLCADLGHTVIETTNPVDDEFELRFNQIFGFRMVGLADAATAKAGRPPSETGLLDTFVMQWAEAARQFTPEDVAAANAYMQKLGSDYQAWLSGMDVFLSPVLMGTAPRLGTLYDPGKSFEEMFGRITNYASFTAVQNAIGLPGMSVPAGLGSDGLPIGSHFVAPAGHEDILFALAYELEQAKPWWDSWAPMSLARL</sequence>
<dbReference type="Pfam" id="PF01425">
    <property type="entry name" value="Amidase"/>
    <property type="match status" value="1"/>
</dbReference>
<dbReference type="Gene3D" id="3.90.1300.10">
    <property type="entry name" value="Amidase signature (AS) domain"/>
    <property type="match status" value="1"/>
</dbReference>
<dbReference type="InterPro" id="IPR020556">
    <property type="entry name" value="Amidase_CS"/>
</dbReference>
<name>A0A6B2NWG4_9RHOB</name>
<dbReference type="SUPFAM" id="SSF75304">
    <property type="entry name" value="Amidase signature (AS) enzymes"/>
    <property type="match status" value="1"/>
</dbReference>
<organism evidence="3">
    <name type="scientific">Ruegeria sp. PrR005</name>
    <dbReference type="NCBI Taxonomy" id="2706882"/>
    <lineage>
        <taxon>Bacteria</taxon>
        <taxon>Pseudomonadati</taxon>
        <taxon>Pseudomonadota</taxon>
        <taxon>Alphaproteobacteria</taxon>
        <taxon>Rhodobacterales</taxon>
        <taxon>Roseobacteraceae</taxon>
        <taxon>Ruegeria</taxon>
    </lineage>
</organism>
<evidence type="ECO:0000256" key="1">
    <source>
        <dbReference type="ARBA" id="ARBA00009199"/>
    </source>
</evidence>
<dbReference type="InterPro" id="IPR006311">
    <property type="entry name" value="TAT_signal"/>
</dbReference>
<reference evidence="3" key="1">
    <citation type="submission" date="2020-02" db="EMBL/GenBank/DDBJ databases">
        <title>Delineation of the pyrene-degrading pathway in Roseobacter clade bacteria by genomic analysis.</title>
        <authorList>
            <person name="Zhou H."/>
            <person name="Wang H."/>
        </authorList>
    </citation>
    <scope>NUCLEOTIDE SEQUENCE</scope>
    <source>
        <strain evidence="3">PrR005</strain>
    </source>
</reference>
<proteinExistence type="inferred from homology"/>
<feature type="domain" description="Amidase" evidence="2">
    <location>
        <begin position="56"/>
        <end position="472"/>
    </location>
</feature>
<dbReference type="GO" id="GO:0003824">
    <property type="term" value="F:catalytic activity"/>
    <property type="evidence" value="ECO:0007669"/>
    <property type="project" value="InterPro"/>
</dbReference>
<dbReference type="InterPro" id="IPR036928">
    <property type="entry name" value="AS_sf"/>
</dbReference>
<dbReference type="AlphaFoldDB" id="A0A6B2NWG4"/>
<accession>A0A6B2NWG4</accession>
<evidence type="ECO:0000259" key="2">
    <source>
        <dbReference type="Pfam" id="PF01425"/>
    </source>
</evidence>
<dbReference type="PANTHER" id="PTHR11895:SF7">
    <property type="entry name" value="GLUTAMYL-TRNA(GLN) AMIDOTRANSFERASE SUBUNIT A, MITOCHONDRIAL"/>
    <property type="match status" value="1"/>
</dbReference>
<evidence type="ECO:0000313" key="3">
    <source>
        <dbReference type="EMBL" id="NDW47083.1"/>
    </source>
</evidence>
<dbReference type="PROSITE" id="PS00571">
    <property type="entry name" value="AMIDASES"/>
    <property type="match status" value="1"/>
</dbReference>
<comment type="caution">
    <text evidence="3">The sequence shown here is derived from an EMBL/GenBank/DDBJ whole genome shotgun (WGS) entry which is preliminary data.</text>
</comment>
<dbReference type="InterPro" id="IPR023631">
    <property type="entry name" value="Amidase_dom"/>
</dbReference>
<dbReference type="RefSeq" id="WP_164132096.1">
    <property type="nucleotide sequence ID" value="NZ_JAAGOX010000053.1"/>
</dbReference>
<dbReference type="PANTHER" id="PTHR11895">
    <property type="entry name" value="TRANSAMIDASE"/>
    <property type="match status" value="1"/>
</dbReference>
<gene>
    <name evidence="3" type="ORF">G0P99_19225</name>
</gene>